<reference evidence="2" key="1">
    <citation type="journal article" date="2020" name="Nature">
        <title>Giant virus diversity and host interactions through global metagenomics.</title>
        <authorList>
            <person name="Schulz F."/>
            <person name="Roux S."/>
            <person name="Paez-Espino D."/>
            <person name="Jungbluth S."/>
            <person name="Walsh D.A."/>
            <person name="Denef V.J."/>
            <person name="McMahon K.D."/>
            <person name="Konstantinidis K.T."/>
            <person name="Eloe-Fadrosh E.A."/>
            <person name="Kyrpides N.C."/>
            <person name="Woyke T."/>
        </authorList>
    </citation>
    <scope>NUCLEOTIDE SEQUENCE</scope>
    <source>
        <strain evidence="2">GVMAG-M-3300023184-71</strain>
    </source>
</reference>
<dbReference type="EMBL" id="MN740157">
    <property type="protein sequence ID" value="QHT90741.1"/>
    <property type="molecule type" value="Genomic_DNA"/>
</dbReference>
<organism evidence="2">
    <name type="scientific">viral metagenome</name>
    <dbReference type="NCBI Taxonomy" id="1070528"/>
    <lineage>
        <taxon>unclassified sequences</taxon>
        <taxon>metagenomes</taxon>
        <taxon>organismal metagenomes</taxon>
    </lineage>
</organism>
<dbReference type="AlphaFoldDB" id="A0A6C0ICG5"/>
<feature type="domain" description="SGNH hydrolase-type esterase" evidence="1">
    <location>
        <begin position="24"/>
        <end position="206"/>
    </location>
</feature>
<sequence>MKQTNMRLSLLVPAAMAAVRSVIIGDSMYWSGPLFFGGQPSPLSKWLETWSGHSIENHALVGASLEEGWIKSIPSQYRDLNKTPNITTLIMDGGGNDVMSHKSECEEWKPSCQTMIDQCAGIAESLLEKAYTDGIQRVLYLGFYYLPGLERAADAANPLLAQVCANATIECHFVDPRYNSTTGTGLPTPAMLGPDGLHPTTEGYKILAQMIWDTVVHYNITL</sequence>
<evidence type="ECO:0000313" key="2">
    <source>
        <dbReference type="EMBL" id="QHT90741.1"/>
    </source>
</evidence>
<proteinExistence type="predicted"/>
<name>A0A6C0ICG5_9ZZZZ</name>
<dbReference type="Pfam" id="PF13472">
    <property type="entry name" value="Lipase_GDSL_2"/>
    <property type="match status" value="1"/>
</dbReference>
<dbReference type="InterPro" id="IPR036514">
    <property type="entry name" value="SGNH_hydro_sf"/>
</dbReference>
<dbReference type="Gene3D" id="3.40.50.1110">
    <property type="entry name" value="SGNH hydrolase"/>
    <property type="match status" value="1"/>
</dbReference>
<dbReference type="CDD" id="cd00229">
    <property type="entry name" value="SGNH_hydrolase"/>
    <property type="match status" value="1"/>
</dbReference>
<accession>A0A6C0ICG5</accession>
<dbReference type="SUPFAM" id="SSF52266">
    <property type="entry name" value="SGNH hydrolase"/>
    <property type="match status" value="1"/>
</dbReference>
<evidence type="ECO:0000259" key="1">
    <source>
        <dbReference type="Pfam" id="PF13472"/>
    </source>
</evidence>
<protein>
    <recommendedName>
        <fullName evidence="1">SGNH hydrolase-type esterase domain-containing protein</fullName>
    </recommendedName>
</protein>
<dbReference type="InterPro" id="IPR013830">
    <property type="entry name" value="SGNH_hydro"/>
</dbReference>